<evidence type="ECO:0000256" key="4">
    <source>
        <dbReference type="ARBA" id="ARBA00022989"/>
    </source>
</evidence>
<dbReference type="InterPro" id="IPR005538">
    <property type="entry name" value="LrgA/CidA"/>
</dbReference>
<name>A0A9D9IDV5_9BACT</name>
<dbReference type="GO" id="GO:0005886">
    <property type="term" value="C:plasma membrane"/>
    <property type="evidence" value="ECO:0007669"/>
    <property type="project" value="UniProtKB-SubCell"/>
</dbReference>
<dbReference type="AlphaFoldDB" id="A0A9D9IDV5"/>
<keyword evidence="4 6" id="KW-1133">Transmembrane helix</keyword>
<proteinExistence type="predicted"/>
<dbReference type="PANTHER" id="PTHR33931:SF2">
    <property type="entry name" value="HOLIN-LIKE PROTEIN CIDA"/>
    <property type="match status" value="1"/>
</dbReference>
<feature type="transmembrane region" description="Helical" evidence="6">
    <location>
        <begin position="62"/>
        <end position="80"/>
    </location>
</feature>
<comment type="subcellular location">
    <subcellularLocation>
        <location evidence="1">Cell membrane</location>
        <topology evidence="1">Multi-pass membrane protein</topology>
    </subcellularLocation>
</comment>
<evidence type="ECO:0000256" key="2">
    <source>
        <dbReference type="ARBA" id="ARBA00022475"/>
    </source>
</evidence>
<evidence type="ECO:0000313" key="7">
    <source>
        <dbReference type="EMBL" id="MBO8470857.1"/>
    </source>
</evidence>
<reference evidence="7" key="2">
    <citation type="journal article" date="2021" name="PeerJ">
        <title>Extensive microbial diversity within the chicken gut microbiome revealed by metagenomics and culture.</title>
        <authorList>
            <person name="Gilroy R."/>
            <person name="Ravi A."/>
            <person name="Getino M."/>
            <person name="Pursley I."/>
            <person name="Horton D.L."/>
            <person name="Alikhan N.F."/>
            <person name="Baker D."/>
            <person name="Gharbi K."/>
            <person name="Hall N."/>
            <person name="Watson M."/>
            <person name="Adriaenssens E.M."/>
            <person name="Foster-Nyarko E."/>
            <person name="Jarju S."/>
            <person name="Secka A."/>
            <person name="Antonio M."/>
            <person name="Oren A."/>
            <person name="Chaudhuri R.R."/>
            <person name="La Ragione R."/>
            <person name="Hildebrand F."/>
            <person name="Pallen M.J."/>
        </authorList>
    </citation>
    <scope>NUCLEOTIDE SEQUENCE</scope>
    <source>
        <strain evidence="7">B2-22910</strain>
    </source>
</reference>
<accession>A0A9D9IDV5</accession>
<organism evidence="7 8">
    <name type="scientific">Candidatus Cryptobacteroides faecavium</name>
    <dbReference type="NCBI Taxonomy" id="2840762"/>
    <lineage>
        <taxon>Bacteria</taxon>
        <taxon>Pseudomonadati</taxon>
        <taxon>Bacteroidota</taxon>
        <taxon>Bacteroidia</taxon>
        <taxon>Bacteroidales</taxon>
        <taxon>Candidatus Cryptobacteroides</taxon>
    </lineage>
</organism>
<dbReference type="Pfam" id="PF03788">
    <property type="entry name" value="LrgA"/>
    <property type="match status" value="1"/>
</dbReference>
<feature type="transmembrane region" description="Helical" evidence="6">
    <location>
        <begin position="31"/>
        <end position="50"/>
    </location>
</feature>
<dbReference type="Proteomes" id="UP000823603">
    <property type="component" value="Unassembled WGS sequence"/>
</dbReference>
<feature type="transmembrane region" description="Helical" evidence="6">
    <location>
        <begin position="7"/>
        <end position="25"/>
    </location>
</feature>
<keyword evidence="2" id="KW-1003">Cell membrane</keyword>
<evidence type="ECO:0000313" key="8">
    <source>
        <dbReference type="Proteomes" id="UP000823603"/>
    </source>
</evidence>
<dbReference type="PANTHER" id="PTHR33931">
    <property type="entry name" value="HOLIN-LIKE PROTEIN CIDA-RELATED"/>
    <property type="match status" value="1"/>
</dbReference>
<keyword evidence="5 6" id="KW-0472">Membrane</keyword>
<reference evidence="7" key="1">
    <citation type="submission" date="2020-10" db="EMBL/GenBank/DDBJ databases">
        <authorList>
            <person name="Gilroy R."/>
        </authorList>
    </citation>
    <scope>NUCLEOTIDE SEQUENCE</scope>
    <source>
        <strain evidence="7">B2-22910</strain>
    </source>
</reference>
<sequence length="124" mass="13499">MVIKGVFIIISYYVLGNILAAFTGHVVPGSVIGMLLLFFSLAAGIIKAGWIRSVAEFLTGNMTVFFIPASIGIMDQWGVIRSSFVGWLGVVFISTMLVLVSTGLMQDTLIKAGNYIKRRRSHAE</sequence>
<evidence type="ECO:0000256" key="5">
    <source>
        <dbReference type="ARBA" id="ARBA00023136"/>
    </source>
</evidence>
<evidence type="ECO:0000256" key="1">
    <source>
        <dbReference type="ARBA" id="ARBA00004651"/>
    </source>
</evidence>
<keyword evidence="3 6" id="KW-0812">Transmembrane</keyword>
<protein>
    <submittedName>
        <fullName evidence="7">CidA/LrgA family protein</fullName>
    </submittedName>
</protein>
<feature type="transmembrane region" description="Helical" evidence="6">
    <location>
        <begin position="86"/>
        <end position="110"/>
    </location>
</feature>
<comment type="caution">
    <text evidence="7">The sequence shown here is derived from an EMBL/GenBank/DDBJ whole genome shotgun (WGS) entry which is preliminary data.</text>
</comment>
<gene>
    <name evidence="7" type="ORF">IAB82_03565</name>
</gene>
<evidence type="ECO:0000256" key="3">
    <source>
        <dbReference type="ARBA" id="ARBA00022692"/>
    </source>
</evidence>
<evidence type="ECO:0000256" key="6">
    <source>
        <dbReference type="SAM" id="Phobius"/>
    </source>
</evidence>
<dbReference type="EMBL" id="JADIMB010000050">
    <property type="protein sequence ID" value="MBO8470857.1"/>
    <property type="molecule type" value="Genomic_DNA"/>
</dbReference>